<keyword evidence="4 11" id="KW-0560">Oxidoreductase</keyword>
<comment type="similarity">
    <text evidence="1 11">Belongs to the class-I pyridine nucleotide-disulfide oxidoreductase family.</text>
</comment>
<comment type="cofactor">
    <cofactor evidence="9">
        <name>FAD</name>
        <dbReference type="ChEBI" id="CHEBI:57692"/>
    </cofactor>
    <text evidence="9">Binds 1 FAD per subunit.</text>
</comment>
<protein>
    <submittedName>
        <fullName evidence="14">Mycothione reductase</fullName>
        <ecNumber evidence="14">1.8.1.15</ecNumber>
    </submittedName>
</protein>
<keyword evidence="3 9" id="KW-0274">FAD</keyword>
<feature type="domain" description="FAD/NAD(P)-binding" evidence="13">
    <location>
        <begin position="5"/>
        <end position="332"/>
    </location>
</feature>
<evidence type="ECO:0000256" key="4">
    <source>
        <dbReference type="ARBA" id="ARBA00023002"/>
    </source>
</evidence>
<organism evidence="14 15">
    <name type="scientific">Corynebacterium gerontici</name>
    <dbReference type="NCBI Taxonomy" id="2079234"/>
    <lineage>
        <taxon>Bacteria</taxon>
        <taxon>Bacillati</taxon>
        <taxon>Actinomycetota</taxon>
        <taxon>Actinomycetes</taxon>
        <taxon>Mycobacteriales</taxon>
        <taxon>Corynebacteriaceae</taxon>
        <taxon>Corynebacterium</taxon>
    </lineage>
</organism>
<keyword evidence="2 11" id="KW-0285">Flavoprotein</keyword>
<evidence type="ECO:0000313" key="14">
    <source>
        <dbReference type="EMBL" id="AZA11667.1"/>
    </source>
</evidence>
<dbReference type="PRINTS" id="PR00411">
    <property type="entry name" value="PNDRDTASEI"/>
</dbReference>
<dbReference type="PROSITE" id="PS00076">
    <property type="entry name" value="PYRIDINE_REDOX_1"/>
    <property type="match status" value="1"/>
</dbReference>
<dbReference type="InterPro" id="IPR017817">
    <property type="entry name" value="Mycothione_reductase"/>
</dbReference>
<feature type="binding site" evidence="9">
    <location>
        <position position="279"/>
    </location>
    <ligand>
        <name>NAD(+)</name>
        <dbReference type="ChEBI" id="CHEBI:57540"/>
    </ligand>
</feature>
<dbReference type="NCBIfam" id="TIGR03452">
    <property type="entry name" value="mycothione_red"/>
    <property type="match status" value="1"/>
</dbReference>
<dbReference type="SUPFAM" id="SSF55424">
    <property type="entry name" value="FAD/NAD-linked reductases, dimerisation (C-terminal) domain"/>
    <property type="match status" value="1"/>
</dbReference>
<dbReference type="InterPro" id="IPR001100">
    <property type="entry name" value="Pyr_nuc-diS_OxRdtase"/>
</dbReference>
<dbReference type="KEGG" id="cgk:CGERO_06835"/>
<evidence type="ECO:0000259" key="12">
    <source>
        <dbReference type="Pfam" id="PF02852"/>
    </source>
</evidence>
<evidence type="ECO:0000256" key="3">
    <source>
        <dbReference type="ARBA" id="ARBA00022827"/>
    </source>
</evidence>
<feature type="active site" description="Proton acceptor" evidence="8">
    <location>
        <position position="454"/>
    </location>
</feature>
<dbReference type="InterPro" id="IPR023753">
    <property type="entry name" value="FAD/NAD-binding_dom"/>
</dbReference>
<dbReference type="InterPro" id="IPR016156">
    <property type="entry name" value="FAD/NAD-linked_Rdtase_dimer_sf"/>
</dbReference>
<dbReference type="EMBL" id="CP033897">
    <property type="protein sequence ID" value="AZA11667.1"/>
    <property type="molecule type" value="Genomic_DNA"/>
</dbReference>
<dbReference type="GO" id="GO:0006103">
    <property type="term" value="P:2-oxoglutarate metabolic process"/>
    <property type="evidence" value="ECO:0007669"/>
    <property type="project" value="TreeGrafter"/>
</dbReference>
<dbReference type="NCBIfam" id="NF005884">
    <property type="entry name" value="PRK07846.1"/>
    <property type="match status" value="1"/>
</dbReference>
<reference evidence="14 15" key="1">
    <citation type="submission" date="2018-11" db="EMBL/GenBank/DDBJ databases">
        <authorList>
            <person name="Kleinhagauer T."/>
            <person name="Glaeser S.P."/>
            <person name="Spergser J."/>
            <person name="Ruckert C."/>
            <person name="Kaempfer P."/>
            <person name="Busse H.-J."/>
        </authorList>
    </citation>
    <scope>NUCLEOTIDE SEQUENCE [LARGE SCALE GENOMIC DNA]</scope>
    <source>
        <strain evidence="14 15">W8</strain>
    </source>
</reference>
<evidence type="ECO:0000256" key="7">
    <source>
        <dbReference type="ARBA" id="ARBA00023284"/>
    </source>
</evidence>
<evidence type="ECO:0000256" key="11">
    <source>
        <dbReference type="RuleBase" id="RU003691"/>
    </source>
</evidence>
<dbReference type="Proteomes" id="UP000271587">
    <property type="component" value="Chromosome"/>
</dbReference>
<dbReference type="InterPro" id="IPR050151">
    <property type="entry name" value="Class-I_Pyr_Nuc-Dis_Oxidored"/>
</dbReference>
<feature type="disulfide bond" description="Redox-active" evidence="10">
    <location>
        <begin position="40"/>
        <end position="45"/>
    </location>
</feature>
<dbReference type="EC" id="1.8.1.15" evidence="14"/>
<gene>
    <name evidence="14" type="primary">mtr</name>
    <name evidence="14" type="ORF">CGERO_06835</name>
</gene>
<dbReference type="InterPro" id="IPR036188">
    <property type="entry name" value="FAD/NAD-bd_sf"/>
</dbReference>
<evidence type="ECO:0000256" key="10">
    <source>
        <dbReference type="PIRSR" id="PIRSR000350-4"/>
    </source>
</evidence>
<evidence type="ECO:0000313" key="15">
    <source>
        <dbReference type="Proteomes" id="UP000271587"/>
    </source>
</evidence>
<keyword evidence="7 11" id="KW-0676">Redox-active center</keyword>
<evidence type="ECO:0000256" key="6">
    <source>
        <dbReference type="ARBA" id="ARBA00023157"/>
    </source>
</evidence>
<evidence type="ECO:0000256" key="2">
    <source>
        <dbReference type="ARBA" id="ARBA00022630"/>
    </source>
</evidence>
<evidence type="ECO:0000259" key="13">
    <source>
        <dbReference type="Pfam" id="PF07992"/>
    </source>
</evidence>
<evidence type="ECO:0000256" key="8">
    <source>
        <dbReference type="PIRSR" id="PIRSR000350-2"/>
    </source>
</evidence>
<evidence type="ECO:0000256" key="9">
    <source>
        <dbReference type="PIRSR" id="PIRSR000350-3"/>
    </source>
</evidence>
<dbReference type="GO" id="GO:0050660">
    <property type="term" value="F:flavin adenine dinucleotide binding"/>
    <property type="evidence" value="ECO:0007669"/>
    <property type="project" value="TreeGrafter"/>
</dbReference>
<name>A0A3G6J121_9CORY</name>
<dbReference type="Gene3D" id="3.50.50.60">
    <property type="entry name" value="FAD/NAD(P)-binding domain"/>
    <property type="match status" value="2"/>
</dbReference>
<accession>A0A3G6J121</accession>
<dbReference type="Gene3D" id="3.30.390.30">
    <property type="match status" value="1"/>
</dbReference>
<evidence type="ECO:0000256" key="1">
    <source>
        <dbReference type="ARBA" id="ARBA00007532"/>
    </source>
</evidence>
<dbReference type="Pfam" id="PF07992">
    <property type="entry name" value="Pyr_redox_2"/>
    <property type="match status" value="1"/>
</dbReference>
<keyword evidence="6" id="KW-1015">Disulfide bond</keyword>
<sequence>MSKHYDLIIIGTGSGNSIPGVENHDKSIAIVEKGRFGGTCLNVGCIPTKMFVYAAEVARTIKEAKKYGISAKIEHIDWPSIVSRVFDKRVDPIAEGGEEYRRGPKTPNIDVYDQHARFVGPKTILTGQGSKEVEISGDEIVIATGARPFIPEAVLESGVEYYTNENIMRLEALPKSMIVYGGGYIAMEFAHMFDALGVEVKIVNRSEKLLRHLDSEVSDAFTELTKQAMETHLGSNVASVAAVGSGAGAGKGENAQEGVEVTLENGTKVQADLLLVATGRTRNGDQMDLDRAGIEMDGGRIKVDEYGRTNVDGVWALGDVSSPYQLKHVANAEMRTIKHNLEHPDDLQKLPHEHVPAAVFTNPQIASVGITEDEAREQGLDITVKVQRYGDVAYGWAMEDETSFAKIIADKHSKQILGAHFMGPQASTLIQQIITAMNFGINAEQLAKDEYWIHPALPELTENALLGLDFS</sequence>
<dbReference type="PIRSF" id="PIRSF000350">
    <property type="entry name" value="Mercury_reductase_MerA"/>
    <property type="match status" value="1"/>
</dbReference>
<feature type="binding site" evidence="9">
    <location>
        <position position="49"/>
    </location>
    <ligand>
        <name>FAD</name>
        <dbReference type="ChEBI" id="CHEBI:57692"/>
    </ligand>
</feature>
<dbReference type="InterPro" id="IPR004099">
    <property type="entry name" value="Pyr_nucl-diS_OxRdtase_dimer"/>
</dbReference>
<feature type="binding site" evidence="9">
    <location>
        <position position="319"/>
    </location>
    <ligand>
        <name>FAD</name>
        <dbReference type="ChEBI" id="CHEBI:57692"/>
    </ligand>
</feature>
<dbReference type="GO" id="GO:0004148">
    <property type="term" value="F:dihydrolipoyl dehydrogenase (NADH) activity"/>
    <property type="evidence" value="ECO:0007669"/>
    <property type="project" value="TreeGrafter"/>
</dbReference>
<evidence type="ECO:0000256" key="5">
    <source>
        <dbReference type="ARBA" id="ARBA00023027"/>
    </source>
</evidence>
<dbReference type="Pfam" id="PF02852">
    <property type="entry name" value="Pyr_redox_dim"/>
    <property type="match status" value="1"/>
</dbReference>
<dbReference type="PRINTS" id="PR00368">
    <property type="entry name" value="FADPNR"/>
</dbReference>
<feature type="binding site" evidence="9">
    <location>
        <begin position="181"/>
        <end position="188"/>
    </location>
    <ligand>
        <name>NAD(+)</name>
        <dbReference type="ChEBI" id="CHEBI:57540"/>
    </ligand>
</feature>
<keyword evidence="15" id="KW-1185">Reference proteome</keyword>
<feature type="domain" description="Pyridine nucleotide-disulphide oxidoreductase dimerisation" evidence="12">
    <location>
        <begin position="355"/>
        <end position="462"/>
    </location>
</feature>
<dbReference type="PANTHER" id="PTHR22912">
    <property type="entry name" value="DISULFIDE OXIDOREDUCTASE"/>
    <property type="match status" value="1"/>
</dbReference>
<dbReference type="RefSeq" id="WP_123934439.1">
    <property type="nucleotide sequence ID" value="NZ_CP033897.1"/>
</dbReference>
<dbReference type="OrthoDB" id="9800167at2"/>
<dbReference type="AlphaFoldDB" id="A0A3G6J121"/>
<dbReference type="InterPro" id="IPR012999">
    <property type="entry name" value="Pyr_OxRdtase_I_AS"/>
</dbReference>
<proteinExistence type="inferred from homology"/>
<dbReference type="GO" id="GO:0050627">
    <property type="term" value="F:mycothione reductase [NAD(P)H] activity"/>
    <property type="evidence" value="ECO:0007669"/>
    <property type="project" value="UniProtKB-EC"/>
</dbReference>
<keyword evidence="5 9" id="KW-0520">NAD</keyword>
<dbReference type="PANTHER" id="PTHR22912:SF217">
    <property type="entry name" value="DIHYDROLIPOYL DEHYDROGENASE"/>
    <property type="match status" value="1"/>
</dbReference>
<dbReference type="SUPFAM" id="SSF51905">
    <property type="entry name" value="FAD/NAD(P)-binding domain"/>
    <property type="match status" value="1"/>
</dbReference>
<keyword evidence="9" id="KW-0547">Nucleotide-binding</keyword>